<dbReference type="EMBL" id="VSSQ01006052">
    <property type="protein sequence ID" value="MPM31363.1"/>
    <property type="molecule type" value="Genomic_DNA"/>
</dbReference>
<dbReference type="AlphaFoldDB" id="A0A644YY18"/>
<reference evidence="2" key="1">
    <citation type="submission" date="2019-08" db="EMBL/GenBank/DDBJ databases">
        <authorList>
            <person name="Kucharzyk K."/>
            <person name="Murdoch R.W."/>
            <person name="Higgins S."/>
            <person name="Loffler F."/>
        </authorList>
    </citation>
    <scope>NUCLEOTIDE SEQUENCE</scope>
</reference>
<organism evidence="2">
    <name type="scientific">bioreactor metagenome</name>
    <dbReference type="NCBI Taxonomy" id="1076179"/>
    <lineage>
        <taxon>unclassified sequences</taxon>
        <taxon>metagenomes</taxon>
        <taxon>ecological metagenomes</taxon>
    </lineage>
</organism>
<name>A0A644YY18_9ZZZZ</name>
<gene>
    <name evidence="2" type="ORF">SDC9_77918</name>
</gene>
<dbReference type="InterPro" id="IPR035905">
    <property type="entry name" value="Barstar-like_sf"/>
</dbReference>
<accession>A0A644YY18</accession>
<evidence type="ECO:0000313" key="2">
    <source>
        <dbReference type="EMBL" id="MPM31363.1"/>
    </source>
</evidence>
<dbReference type="InterPro" id="IPR000468">
    <property type="entry name" value="Barstar"/>
</dbReference>
<evidence type="ECO:0000259" key="1">
    <source>
        <dbReference type="Pfam" id="PF01337"/>
    </source>
</evidence>
<dbReference type="Gene3D" id="3.30.370.10">
    <property type="entry name" value="Barstar-like"/>
    <property type="match status" value="1"/>
</dbReference>
<proteinExistence type="predicted"/>
<comment type="caution">
    <text evidence="2">The sequence shown here is derived from an EMBL/GenBank/DDBJ whole genome shotgun (WGS) entry which is preliminary data.</text>
</comment>
<protein>
    <recommendedName>
        <fullName evidence="1">Barstar (barnase inhibitor) domain-containing protein</fullName>
    </recommendedName>
</protein>
<sequence length="97" mass="11135">MQKSRVVVLNGKRMRTRERAHTHLARRFCLPSWYGRNLDALCDCLGEINVPTVILLRHARRLRESLGDYGAKLISVLAAMTGENTNLSLVVHQKYFK</sequence>
<dbReference type="SUPFAM" id="SSF52038">
    <property type="entry name" value="Barstar-related"/>
    <property type="match status" value="1"/>
</dbReference>
<dbReference type="Pfam" id="PF01337">
    <property type="entry name" value="Barstar"/>
    <property type="match status" value="1"/>
</dbReference>
<feature type="domain" description="Barstar (barnase inhibitor)" evidence="1">
    <location>
        <begin position="5"/>
        <end position="82"/>
    </location>
</feature>